<accession>A0AAD9UPD2</accession>
<protein>
    <submittedName>
        <fullName evidence="1">Uncharacterized protein</fullName>
    </submittedName>
</protein>
<dbReference type="RefSeq" id="XP_067803609.1">
    <property type="nucleotide sequence ID" value="XM_067947045.1"/>
</dbReference>
<dbReference type="AlphaFoldDB" id="A0AAD9UPD2"/>
<proteinExistence type="predicted"/>
<name>A0AAD9UPD2_9APIC</name>
<dbReference type="KEGG" id="bdw:94336314"/>
<dbReference type="Proteomes" id="UP001214638">
    <property type="component" value="Unassembled WGS sequence"/>
</dbReference>
<dbReference type="EMBL" id="JALLKP010000002">
    <property type="protein sequence ID" value="KAK2196767.1"/>
    <property type="molecule type" value="Genomic_DNA"/>
</dbReference>
<gene>
    <name evidence="1" type="ORF">BdWA1_002016</name>
</gene>
<comment type="caution">
    <text evidence="1">The sequence shown here is derived from an EMBL/GenBank/DDBJ whole genome shotgun (WGS) entry which is preliminary data.</text>
</comment>
<reference evidence="1" key="1">
    <citation type="journal article" date="2023" name="Nat. Microbiol.">
        <title>Babesia duncani multi-omics identifies virulence factors and drug targets.</title>
        <authorList>
            <person name="Singh P."/>
            <person name="Lonardi S."/>
            <person name="Liang Q."/>
            <person name="Vydyam P."/>
            <person name="Khabirova E."/>
            <person name="Fang T."/>
            <person name="Gihaz S."/>
            <person name="Thekkiniath J."/>
            <person name="Munshi M."/>
            <person name="Abel S."/>
            <person name="Ciampossin L."/>
            <person name="Batugedara G."/>
            <person name="Gupta M."/>
            <person name="Lu X.M."/>
            <person name="Lenz T."/>
            <person name="Chakravarty S."/>
            <person name="Cornillot E."/>
            <person name="Hu Y."/>
            <person name="Ma W."/>
            <person name="Gonzalez L.M."/>
            <person name="Sanchez S."/>
            <person name="Estrada K."/>
            <person name="Sanchez-Flores A."/>
            <person name="Montero E."/>
            <person name="Harb O.S."/>
            <person name="Le Roch K.G."/>
            <person name="Mamoun C.B."/>
        </authorList>
    </citation>
    <scope>NUCLEOTIDE SEQUENCE</scope>
    <source>
        <strain evidence="1">WA1</strain>
    </source>
</reference>
<evidence type="ECO:0000313" key="1">
    <source>
        <dbReference type="EMBL" id="KAK2196767.1"/>
    </source>
</evidence>
<organism evidence="1 2">
    <name type="scientific">Babesia duncani</name>
    <dbReference type="NCBI Taxonomy" id="323732"/>
    <lineage>
        <taxon>Eukaryota</taxon>
        <taxon>Sar</taxon>
        <taxon>Alveolata</taxon>
        <taxon>Apicomplexa</taxon>
        <taxon>Aconoidasida</taxon>
        <taxon>Piroplasmida</taxon>
        <taxon>Babesiidae</taxon>
        <taxon>Babesia</taxon>
    </lineage>
</organism>
<dbReference type="GeneID" id="94336314"/>
<keyword evidence="2" id="KW-1185">Reference proteome</keyword>
<evidence type="ECO:0000313" key="2">
    <source>
        <dbReference type="Proteomes" id="UP001214638"/>
    </source>
</evidence>
<sequence length="151" mass="16926">MSYFEQVFSKVPFIGSKATSEEDELKRLGKYERIIEQENRILNDNIAYSLNRDSRRAFGFGIEFGRCFDRCSGLAFRSELARSGLEHLIPENIVPVPSQDLLSVNRNAGEEALTDLAGQITLQDLSKPPPKTADQLVLAQVPDQRSVPKSL</sequence>